<keyword evidence="3" id="KW-1185">Reference proteome</keyword>
<feature type="transmembrane region" description="Helical" evidence="1">
    <location>
        <begin position="12"/>
        <end position="33"/>
    </location>
</feature>
<name>A0A6M1KX91_9ACTN</name>
<feature type="transmembrane region" description="Helical" evidence="1">
    <location>
        <begin position="45"/>
        <end position="72"/>
    </location>
</feature>
<dbReference type="RefSeq" id="WP_164446468.1">
    <property type="nucleotide sequence ID" value="NZ_SAIY01000002.1"/>
</dbReference>
<dbReference type="EMBL" id="SAIY01000002">
    <property type="protein sequence ID" value="NGM12599.1"/>
    <property type="molecule type" value="Genomic_DNA"/>
</dbReference>
<feature type="transmembrane region" description="Helical" evidence="1">
    <location>
        <begin position="113"/>
        <end position="137"/>
    </location>
</feature>
<dbReference type="Proteomes" id="UP000478148">
    <property type="component" value="Unassembled WGS sequence"/>
</dbReference>
<evidence type="ECO:0000313" key="3">
    <source>
        <dbReference type="Proteomes" id="UP000478148"/>
    </source>
</evidence>
<evidence type="ECO:0000256" key="1">
    <source>
        <dbReference type="SAM" id="Phobius"/>
    </source>
</evidence>
<keyword evidence="1" id="KW-1133">Transmembrane helix</keyword>
<gene>
    <name evidence="2" type="ORF">ENC19_07980</name>
</gene>
<reference evidence="2 3" key="1">
    <citation type="submission" date="2020-02" db="EMBL/GenBank/DDBJ databases">
        <title>Draft Genome Sequence of Verrucosispora sp. Strain CWR15, Isolated from Gulf of Mexico Sponge.</title>
        <authorList>
            <person name="Kennedy S.J."/>
            <person name="Cella E."/>
            <person name="Azarian T."/>
            <person name="Baker B.J."/>
            <person name="Shaw L.N."/>
        </authorList>
    </citation>
    <scope>NUCLEOTIDE SEQUENCE [LARGE SCALE GENOMIC DNA]</scope>
    <source>
        <strain evidence="2 3">CWR15</strain>
    </source>
</reference>
<sequence>MNRTIARHGAGALVAWVVFVAQTPVIYAGLLVYASSTTGDLGGPLAGPVLCASLACLGVALVPLLFVPAGWIGEIASRSGRLSVKLLVAFAVAAVLAMLYVAGIAVLTDKPTVAGTLLACGGGAAAVLGPTAAYVLIAHRRLKTGSVQRSTSSTPPRR</sequence>
<protein>
    <submittedName>
        <fullName evidence="2">Uncharacterized protein</fullName>
    </submittedName>
</protein>
<keyword evidence="1" id="KW-0472">Membrane</keyword>
<organism evidence="2 3">
    <name type="scientific">Verrucosispora sioxanthis</name>
    <dbReference type="NCBI Taxonomy" id="2499994"/>
    <lineage>
        <taxon>Bacteria</taxon>
        <taxon>Bacillati</taxon>
        <taxon>Actinomycetota</taxon>
        <taxon>Actinomycetes</taxon>
        <taxon>Micromonosporales</taxon>
        <taxon>Micromonosporaceae</taxon>
        <taxon>Micromonospora</taxon>
    </lineage>
</organism>
<evidence type="ECO:0000313" key="2">
    <source>
        <dbReference type="EMBL" id="NGM12599.1"/>
    </source>
</evidence>
<feature type="transmembrane region" description="Helical" evidence="1">
    <location>
        <begin position="84"/>
        <end position="107"/>
    </location>
</feature>
<accession>A0A6M1KX91</accession>
<keyword evidence="1" id="KW-0812">Transmembrane</keyword>
<comment type="caution">
    <text evidence="2">The sequence shown here is derived from an EMBL/GenBank/DDBJ whole genome shotgun (WGS) entry which is preliminary data.</text>
</comment>
<dbReference type="AlphaFoldDB" id="A0A6M1KX91"/>
<proteinExistence type="predicted"/>